<protein>
    <submittedName>
        <fullName evidence="3">Secreted protein</fullName>
    </submittedName>
</protein>
<evidence type="ECO:0000313" key="2">
    <source>
        <dbReference type="Proteomes" id="UP000270296"/>
    </source>
</evidence>
<dbReference type="WBParaSite" id="SBAD_0000795401-mRNA-1">
    <property type="protein sequence ID" value="SBAD_0000795401-mRNA-1"/>
    <property type="gene ID" value="SBAD_0000795401"/>
</dbReference>
<gene>
    <name evidence="1" type="ORF">SBAD_LOCUS7663</name>
</gene>
<keyword evidence="2" id="KW-1185">Reference proteome</keyword>
<organism evidence="3">
    <name type="scientific">Soboliphyme baturini</name>
    <dbReference type="NCBI Taxonomy" id="241478"/>
    <lineage>
        <taxon>Eukaryota</taxon>
        <taxon>Metazoa</taxon>
        <taxon>Ecdysozoa</taxon>
        <taxon>Nematoda</taxon>
        <taxon>Enoplea</taxon>
        <taxon>Dorylaimia</taxon>
        <taxon>Dioctophymatida</taxon>
        <taxon>Dioctophymatoidea</taxon>
        <taxon>Soboliphymatidae</taxon>
        <taxon>Soboliphyme</taxon>
    </lineage>
</organism>
<evidence type="ECO:0000313" key="1">
    <source>
        <dbReference type="EMBL" id="VDP13864.1"/>
    </source>
</evidence>
<proteinExistence type="predicted"/>
<reference evidence="3" key="1">
    <citation type="submission" date="2016-06" db="UniProtKB">
        <authorList>
            <consortium name="WormBaseParasite"/>
        </authorList>
    </citation>
    <scope>IDENTIFICATION</scope>
</reference>
<dbReference type="Proteomes" id="UP000270296">
    <property type="component" value="Unassembled WGS sequence"/>
</dbReference>
<dbReference type="AlphaFoldDB" id="A0A183IVL6"/>
<sequence length="83" mass="8932">MLYLVTGWPAGPIAANVGQLALLTIRECRQNRSSFFNASDDDCSVRHPPDHTPQTAVCDADAMATINAINCTSKTAGRRNSPE</sequence>
<name>A0A183IVL6_9BILA</name>
<evidence type="ECO:0000313" key="3">
    <source>
        <dbReference type="WBParaSite" id="SBAD_0000795401-mRNA-1"/>
    </source>
</evidence>
<reference evidence="1 2" key="2">
    <citation type="submission" date="2018-11" db="EMBL/GenBank/DDBJ databases">
        <authorList>
            <consortium name="Pathogen Informatics"/>
        </authorList>
    </citation>
    <scope>NUCLEOTIDE SEQUENCE [LARGE SCALE GENOMIC DNA]</scope>
</reference>
<dbReference type="EMBL" id="UZAM01010826">
    <property type="protein sequence ID" value="VDP13864.1"/>
    <property type="molecule type" value="Genomic_DNA"/>
</dbReference>
<accession>A0A183IVL6</accession>